<feature type="signal peptide" evidence="1">
    <location>
        <begin position="1"/>
        <end position="19"/>
    </location>
</feature>
<dbReference type="Pfam" id="PF06585">
    <property type="entry name" value="JHBP"/>
    <property type="match status" value="1"/>
</dbReference>
<name>A0A834XI77_APHGI</name>
<comment type="caution">
    <text evidence="2">The sequence shown here is derived from an EMBL/GenBank/DDBJ whole genome shotgun (WGS) entry which is preliminary data.</text>
</comment>
<sequence length="233" mass="26835">MKFILVVFLFSMNLRENNSEGCYKNQSLLFDECMINFLPKVMDRLKDGKILNDSNFLMEPLSMKNITVDSKNYLYTIKDIEIHGLVNDLKIEKFLVDWQNNIFYLDTYNPMVTIDGKCYYEKTDTEYKINGQMCSIKLENLHTSHVIAVIQGKAKASIKNWEISLSPVSVFTNEPEKFGKPILGFLSSMMFGSSISGEIYEEIQQSLEDSLSRKFIKLANEILETPLESLSNL</sequence>
<keyword evidence="3" id="KW-1185">Reference proteome</keyword>
<dbReference type="InterPro" id="IPR038606">
    <property type="entry name" value="To_sf"/>
</dbReference>
<evidence type="ECO:0008006" key="4">
    <source>
        <dbReference type="Google" id="ProtNLM"/>
    </source>
</evidence>
<dbReference type="EMBL" id="JACMRX010000006">
    <property type="protein sequence ID" value="KAF7987523.1"/>
    <property type="molecule type" value="Genomic_DNA"/>
</dbReference>
<dbReference type="Proteomes" id="UP000639338">
    <property type="component" value="Unassembled WGS sequence"/>
</dbReference>
<gene>
    <name evidence="2" type="ORF">HCN44_003285</name>
</gene>
<proteinExistence type="predicted"/>
<protein>
    <recommendedName>
        <fullName evidence="4">Odorant-binding protein</fullName>
    </recommendedName>
</protein>
<evidence type="ECO:0000256" key="1">
    <source>
        <dbReference type="SAM" id="SignalP"/>
    </source>
</evidence>
<dbReference type="AlphaFoldDB" id="A0A834XI77"/>
<dbReference type="Gene3D" id="3.15.10.30">
    <property type="entry name" value="Haemolymph juvenile hormone binding protein"/>
    <property type="match status" value="1"/>
</dbReference>
<feature type="chain" id="PRO_5032960808" description="Odorant-binding protein" evidence="1">
    <location>
        <begin position="20"/>
        <end position="233"/>
    </location>
</feature>
<organism evidence="2 3">
    <name type="scientific">Aphidius gifuensis</name>
    <name type="common">Parasitoid wasp</name>
    <dbReference type="NCBI Taxonomy" id="684658"/>
    <lineage>
        <taxon>Eukaryota</taxon>
        <taxon>Metazoa</taxon>
        <taxon>Ecdysozoa</taxon>
        <taxon>Arthropoda</taxon>
        <taxon>Hexapoda</taxon>
        <taxon>Insecta</taxon>
        <taxon>Pterygota</taxon>
        <taxon>Neoptera</taxon>
        <taxon>Endopterygota</taxon>
        <taxon>Hymenoptera</taxon>
        <taxon>Apocrita</taxon>
        <taxon>Ichneumonoidea</taxon>
        <taxon>Braconidae</taxon>
        <taxon>Aphidiinae</taxon>
        <taxon>Aphidius</taxon>
    </lineage>
</organism>
<reference evidence="2 3" key="1">
    <citation type="submission" date="2020-08" db="EMBL/GenBank/DDBJ databases">
        <title>Aphidius gifuensis genome sequencing and assembly.</title>
        <authorList>
            <person name="Du Z."/>
        </authorList>
    </citation>
    <scope>NUCLEOTIDE SEQUENCE [LARGE SCALE GENOMIC DNA]</scope>
    <source>
        <strain evidence="2">YNYX2018</strain>
        <tissue evidence="2">Adults</tissue>
    </source>
</reference>
<evidence type="ECO:0000313" key="3">
    <source>
        <dbReference type="Proteomes" id="UP000639338"/>
    </source>
</evidence>
<accession>A0A834XI77</accession>
<evidence type="ECO:0000313" key="2">
    <source>
        <dbReference type="EMBL" id="KAF7987523.1"/>
    </source>
</evidence>
<dbReference type="InterPro" id="IPR010562">
    <property type="entry name" value="Haemolymph_juvenile_hormone-bd"/>
</dbReference>
<keyword evidence="1" id="KW-0732">Signal</keyword>